<sequence length="126" mass="13670">MPPLTSLAARCLMLVAAIILNAIATVMYICAGFGPGPRDGLMTGIHRRTGISLRLIRTVIEVTVLLTGWLAGGTVGPGTLIYALTIGPLIQFFLPLVPQRPQRTDTTETCHRKVCLSCHTPFRKCR</sequence>
<keyword evidence="1" id="KW-0472">Membrane</keyword>
<evidence type="ECO:0000313" key="2">
    <source>
        <dbReference type="EMBL" id="SQK77226.1"/>
    </source>
</evidence>
<feature type="transmembrane region" description="Helical" evidence="1">
    <location>
        <begin position="79"/>
        <end position="97"/>
    </location>
</feature>
<proteinExistence type="predicted"/>
<dbReference type="KEGG" id="tpty:NCTC11468_03600"/>
<dbReference type="AlphaFoldDB" id="A0A2X5NVJ7"/>
<dbReference type="Pfam" id="PF19700">
    <property type="entry name" value="DUF6198"/>
    <property type="match status" value="1"/>
</dbReference>
<dbReference type="EMBL" id="LS483499">
    <property type="protein sequence ID" value="SQK77226.1"/>
    <property type="molecule type" value="Genomic_DNA"/>
</dbReference>
<dbReference type="Proteomes" id="UP000248758">
    <property type="component" value="Chromosome 1"/>
</dbReference>
<name>A0A2X5NVJ7_9GAMM</name>
<dbReference type="PANTHER" id="PTHR40078">
    <property type="entry name" value="INTEGRAL MEMBRANE PROTEIN-RELATED"/>
    <property type="match status" value="1"/>
</dbReference>
<feature type="transmembrane region" description="Helical" evidence="1">
    <location>
        <begin position="12"/>
        <end position="34"/>
    </location>
</feature>
<dbReference type="PANTHER" id="PTHR40078:SF1">
    <property type="entry name" value="INTEGRAL MEMBRANE PROTEIN"/>
    <property type="match status" value="1"/>
</dbReference>
<keyword evidence="1" id="KW-1133">Transmembrane helix</keyword>
<protein>
    <submittedName>
        <fullName evidence="2">Uncharacterized BCR, YitT family COG1284</fullName>
    </submittedName>
</protein>
<keyword evidence="1" id="KW-0812">Transmembrane</keyword>
<dbReference type="InterPro" id="IPR038750">
    <property type="entry name" value="YczE/YyaS-like"/>
</dbReference>
<organism evidence="2 3">
    <name type="scientific">Tatumella ptyseos</name>
    <dbReference type="NCBI Taxonomy" id="82987"/>
    <lineage>
        <taxon>Bacteria</taxon>
        <taxon>Pseudomonadati</taxon>
        <taxon>Pseudomonadota</taxon>
        <taxon>Gammaproteobacteria</taxon>
        <taxon>Enterobacterales</taxon>
        <taxon>Erwiniaceae</taxon>
        <taxon>Tatumella</taxon>
    </lineage>
</organism>
<evidence type="ECO:0000256" key="1">
    <source>
        <dbReference type="SAM" id="Phobius"/>
    </source>
</evidence>
<reference evidence="2 3" key="1">
    <citation type="submission" date="2018-06" db="EMBL/GenBank/DDBJ databases">
        <authorList>
            <consortium name="Pathogen Informatics"/>
            <person name="Doyle S."/>
        </authorList>
    </citation>
    <scope>NUCLEOTIDE SEQUENCE [LARGE SCALE GENOMIC DNA]</scope>
    <source>
        <strain evidence="2 3">NCTC11468</strain>
    </source>
</reference>
<gene>
    <name evidence="2" type="ORF">NCTC11468_03600</name>
</gene>
<evidence type="ECO:0000313" key="3">
    <source>
        <dbReference type="Proteomes" id="UP000248758"/>
    </source>
</evidence>
<accession>A0A2X5NVJ7</accession>